<proteinExistence type="predicted"/>
<gene>
    <name evidence="1" type="ORF">GCM10023173_16920</name>
</gene>
<name>A0ABP8R3K1_9SPHI</name>
<dbReference type="Pfam" id="PF06078">
    <property type="entry name" value="DUF937"/>
    <property type="match status" value="1"/>
</dbReference>
<organism evidence="1 2">
    <name type="scientific">Sphingobacterium thermophilum</name>
    <dbReference type="NCBI Taxonomy" id="768534"/>
    <lineage>
        <taxon>Bacteria</taxon>
        <taxon>Pseudomonadati</taxon>
        <taxon>Bacteroidota</taxon>
        <taxon>Sphingobacteriia</taxon>
        <taxon>Sphingobacteriales</taxon>
        <taxon>Sphingobacteriaceae</taxon>
        <taxon>Sphingobacterium</taxon>
    </lineage>
</organism>
<protein>
    <recommendedName>
        <fullName evidence="3">DUF937 domain-containing protein</fullName>
    </recommendedName>
</protein>
<evidence type="ECO:0000313" key="2">
    <source>
        <dbReference type="Proteomes" id="UP001500394"/>
    </source>
</evidence>
<sequence length="213" mass="22146">MNITDLITGGIGSNITSAISKTLNIDEDKTKWLVAAAVPLMVAALNYNAKKSSEKAENINKALEQHDGSIFSQLDKLTDSTVSTDGKRIVQHIFGSNTDVVKTNLASRTGLSTEKIEGALALLAPLVMGFFGKQKKLNNGGVGDLIGNILGGQSSSGGGILGSLVSNIMDSFGVSSPTNQGTLSNLAGEFFNQNNNADKKGSVLDTLAAIFGK</sequence>
<accession>A0ABP8R3K1</accession>
<evidence type="ECO:0008006" key="3">
    <source>
        <dbReference type="Google" id="ProtNLM"/>
    </source>
</evidence>
<comment type="caution">
    <text evidence="1">The sequence shown here is derived from an EMBL/GenBank/DDBJ whole genome shotgun (WGS) entry which is preliminary data.</text>
</comment>
<dbReference type="RefSeq" id="WP_345067416.1">
    <property type="nucleotide sequence ID" value="NZ_BAABGR010000019.1"/>
</dbReference>
<dbReference type="EMBL" id="BAABGR010000019">
    <property type="protein sequence ID" value="GAA4516963.1"/>
    <property type="molecule type" value="Genomic_DNA"/>
</dbReference>
<evidence type="ECO:0000313" key="1">
    <source>
        <dbReference type="EMBL" id="GAA4516963.1"/>
    </source>
</evidence>
<keyword evidence="2" id="KW-1185">Reference proteome</keyword>
<dbReference type="InterPro" id="IPR009282">
    <property type="entry name" value="DUF937"/>
</dbReference>
<dbReference type="Proteomes" id="UP001500394">
    <property type="component" value="Unassembled WGS sequence"/>
</dbReference>
<reference evidence="2" key="1">
    <citation type="journal article" date="2019" name="Int. J. Syst. Evol. Microbiol.">
        <title>The Global Catalogue of Microorganisms (GCM) 10K type strain sequencing project: providing services to taxonomists for standard genome sequencing and annotation.</title>
        <authorList>
            <consortium name="The Broad Institute Genomics Platform"/>
            <consortium name="The Broad Institute Genome Sequencing Center for Infectious Disease"/>
            <person name="Wu L."/>
            <person name="Ma J."/>
        </authorList>
    </citation>
    <scope>NUCLEOTIDE SEQUENCE [LARGE SCALE GENOMIC DNA]</scope>
    <source>
        <strain evidence="2">JCM 17858</strain>
    </source>
</reference>